<evidence type="ECO:0000256" key="2">
    <source>
        <dbReference type="ARBA" id="ARBA00022896"/>
    </source>
</evidence>
<evidence type="ECO:0000313" key="5">
    <source>
        <dbReference type="Proteomes" id="UP000708208"/>
    </source>
</evidence>
<organism evidence="4 5">
    <name type="scientific">Allacma fusca</name>
    <dbReference type="NCBI Taxonomy" id="39272"/>
    <lineage>
        <taxon>Eukaryota</taxon>
        <taxon>Metazoa</taxon>
        <taxon>Ecdysozoa</taxon>
        <taxon>Arthropoda</taxon>
        <taxon>Hexapoda</taxon>
        <taxon>Collembola</taxon>
        <taxon>Symphypleona</taxon>
        <taxon>Sminthuridae</taxon>
        <taxon>Allacma</taxon>
    </lineage>
</organism>
<dbReference type="GO" id="GO:0046872">
    <property type="term" value="F:metal ion binding"/>
    <property type="evidence" value="ECO:0007669"/>
    <property type="project" value="UniProtKB-KW"/>
</dbReference>
<sequence>NIKNAKNGGGHLTASLVIHLNDVETGGDMVFTSMGVVARPTRGAAVFWYNQLQDGSNDKDTVHGACPILFGEKWVAKKLINLDDQFLQRQCGLVERGRFRFPINNVYLEDSPELVIAPAKTEPIKPIEPIEPIEPTQPTDPYSNKFVKYSVISPFGLQALLQLEWKLYPRIKQLYFKYRNRTKGAFREGFETQHQDVRTYLQDFEDSTKNFVDSVENLPTHNLQIVREVALNPVVMFKMVGRFRDYLQPWVEKLPSQDRILFA</sequence>
<dbReference type="PANTHER" id="PTHR10869">
    <property type="entry name" value="PROLYL 4-HYDROXYLASE ALPHA SUBUNIT"/>
    <property type="match status" value="1"/>
</dbReference>
<gene>
    <name evidence="4" type="ORF">AFUS01_LOCUS20545</name>
</gene>
<dbReference type="Proteomes" id="UP000708208">
    <property type="component" value="Unassembled WGS sequence"/>
</dbReference>
<evidence type="ECO:0000256" key="1">
    <source>
        <dbReference type="ARBA" id="ARBA00022723"/>
    </source>
</evidence>
<keyword evidence="1" id="KW-0479">Metal-binding</keyword>
<dbReference type="PANTHER" id="PTHR10869:SF244">
    <property type="entry name" value="PROLYL 4-HYDROXYLASE SUBUNIT ALPHA-2"/>
    <property type="match status" value="1"/>
</dbReference>
<keyword evidence="3" id="KW-0408">Iron</keyword>
<dbReference type="GO" id="GO:0005783">
    <property type="term" value="C:endoplasmic reticulum"/>
    <property type="evidence" value="ECO:0007669"/>
    <property type="project" value="TreeGrafter"/>
</dbReference>
<comment type="caution">
    <text evidence="4">The sequence shown here is derived from an EMBL/GenBank/DDBJ whole genome shotgun (WGS) entry which is preliminary data.</text>
</comment>
<dbReference type="GO" id="GO:0004656">
    <property type="term" value="F:procollagen-proline 4-dioxygenase activity"/>
    <property type="evidence" value="ECO:0007669"/>
    <property type="project" value="TreeGrafter"/>
</dbReference>
<proteinExistence type="predicted"/>
<evidence type="ECO:0008006" key="6">
    <source>
        <dbReference type="Google" id="ProtNLM"/>
    </source>
</evidence>
<keyword evidence="5" id="KW-1185">Reference proteome</keyword>
<feature type="non-terminal residue" evidence="4">
    <location>
        <position position="1"/>
    </location>
</feature>
<name>A0A8J2K355_9HEXA</name>
<dbReference type="InterPro" id="IPR045054">
    <property type="entry name" value="P4HA-like"/>
</dbReference>
<evidence type="ECO:0000313" key="4">
    <source>
        <dbReference type="EMBL" id="CAG7732000.1"/>
    </source>
</evidence>
<evidence type="ECO:0000256" key="3">
    <source>
        <dbReference type="ARBA" id="ARBA00023004"/>
    </source>
</evidence>
<keyword evidence="2" id="KW-0847">Vitamin C</keyword>
<protein>
    <recommendedName>
        <fullName evidence="6">Procollagen-proline 4-dioxygenase</fullName>
    </recommendedName>
</protein>
<reference evidence="4" key="1">
    <citation type="submission" date="2021-06" db="EMBL/GenBank/DDBJ databases">
        <authorList>
            <person name="Hodson N. C."/>
            <person name="Mongue J. A."/>
            <person name="Jaron S. K."/>
        </authorList>
    </citation>
    <scope>NUCLEOTIDE SEQUENCE</scope>
</reference>
<dbReference type="GO" id="GO:0031418">
    <property type="term" value="F:L-ascorbic acid binding"/>
    <property type="evidence" value="ECO:0007669"/>
    <property type="project" value="UniProtKB-KW"/>
</dbReference>
<accession>A0A8J2K355</accession>
<dbReference type="OrthoDB" id="420380at2759"/>
<dbReference type="EMBL" id="CAJVCH010222983">
    <property type="protein sequence ID" value="CAG7732000.1"/>
    <property type="molecule type" value="Genomic_DNA"/>
</dbReference>
<dbReference type="AlphaFoldDB" id="A0A8J2K355"/>
<feature type="non-terminal residue" evidence="4">
    <location>
        <position position="263"/>
    </location>
</feature>